<dbReference type="GO" id="GO:0055085">
    <property type="term" value="P:transmembrane transport"/>
    <property type="evidence" value="ECO:0007669"/>
    <property type="project" value="InterPro"/>
</dbReference>
<dbReference type="Proteomes" id="UP000188273">
    <property type="component" value="Chromosome"/>
</dbReference>
<feature type="transmembrane region" description="Helical" evidence="7">
    <location>
        <begin position="29"/>
        <end position="51"/>
    </location>
</feature>
<feature type="transmembrane region" description="Helical" evidence="7">
    <location>
        <begin position="113"/>
        <end position="131"/>
    </location>
</feature>
<proteinExistence type="inferred from homology"/>
<feature type="transmembrane region" description="Helical" evidence="7">
    <location>
        <begin position="363"/>
        <end position="385"/>
    </location>
</feature>
<dbReference type="Gene3D" id="1.10.3720.10">
    <property type="entry name" value="MetI-like"/>
    <property type="match status" value="1"/>
</dbReference>
<dbReference type="OrthoDB" id="9797852at2"/>
<dbReference type="PANTHER" id="PTHR43386:SF1">
    <property type="entry name" value="D,D-DIPEPTIDE TRANSPORT SYSTEM PERMEASE PROTEIN DDPC-RELATED"/>
    <property type="match status" value="1"/>
</dbReference>
<keyword evidence="2 7" id="KW-0813">Transport</keyword>
<evidence type="ECO:0000256" key="4">
    <source>
        <dbReference type="ARBA" id="ARBA00022692"/>
    </source>
</evidence>
<evidence type="ECO:0000256" key="6">
    <source>
        <dbReference type="ARBA" id="ARBA00023136"/>
    </source>
</evidence>
<comment type="similarity">
    <text evidence="7">Belongs to the binding-protein-dependent transport system permease family.</text>
</comment>
<keyword evidence="4 7" id="KW-0812">Transmembrane</keyword>
<evidence type="ECO:0000259" key="8">
    <source>
        <dbReference type="PROSITE" id="PS50928"/>
    </source>
</evidence>
<protein>
    <submittedName>
        <fullName evidence="9">Stage 0 sporulation protein KC</fullName>
    </submittedName>
</protein>
<dbReference type="SUPFAM" id="SSF161098">
    <property type="entry name" value="MetI-like"/>
    <property type="match status" value="1"/>
</dbReference>
<dbReference type="GO" id="GO:0005886">
    <property type="term" value="C:plasma membrane"/>
    <property type="evidence" value="ECO:0007669"/>
    <property type="project" value="UniProtKB-SubCell"/>
</dbReference>
<dbReference type="PROSITE" id="PS50928">
    <property type="entry name" value="ABC_TM1"/>
    <property type="match status" value="1"/>
</dbReference>
<evidence type="ECO:0000313" key="10">
    <source>
        <dbReference type="Proteomes" id="UP000188273"/>
    </source>
</evidence>
<dbReference type="InterPro" id="IPR035906">
    <property type="entry name" value="MetI-like_sf"/>
</dbReference>
<feature type="transmembrane region" description="Helical" evidence="7">
    <location>
        <begin position="317"/>
        <end position="343"/>
    </location>
</feature>
<dbReference type="InterPro" id="IPR000515">
    <property type="entry name" value="MetI-like"/>
</dbReference>
<dbReference type="InterPro" id="IPR050366">
    <property type="entry name" value="BP-dependent_transpt_permease"/>
</dbReference>
<feature type="transmembrane region" description="Helical" evidence="7">
    <location>
        <begin position="202"/>
        <end position="228"/>
    </location>
</feature>
<dbReference type="InterPro" id="IPR025966">
    <property type="entry name" value="OppC_N"/>
</dbReference>
<dbReference type="AlphaFoldDB" id="A0A1Q2HQK6"/>
<evidence type="ECO:0000256" key="5">
    <source>
        <dbReference type="ARBA" id="ARBA00022989"/>
    </source>
</evidence>
<evidence type="ECO:0000256" key="1">
    <source>
        <dbReference type="ARBA" id="ARBA00004651"/>
    </source>
</evidence>
<dbReference type="RefSeq" id="WP_077540246.1">
    <property type="nucleotide sequence ID" value="NZ_CP019633.1"/>
</dbReference>
<dbReference type="EMBL" id="CP019633">
    <property type="protein sequence ID" value="AQQ09670.1"/>
    <property type="molecule type" value="Genomic_DNA"/>
</dbReference>
<reference evidence="10" key="1">
    <citation type="submission" date="2017-02" db="EMBL/GenBank/DDBJ databases">
        <title>Comparative genomics and description of representatives of a novel lineage of planctomycetes thriving in anoxic sediments.</title>
        <authorList>
            <person name="Spring S."/>
            <person name="Bunk B."/>
            <person name="Sproer C."/>
            <person name="Klenk H.-P."/>
        </authorList>
    </citation>
    <scope>NUCLEOTIDE SEQUENCE [LARGE SCALE GENOMIC DNA]</scope>
    <source>
        <strain evidence="10">L21-RPul-D3</strain>
    </source>
</reference>
<keyword evidence="10" id="KW-1185">Reference proteome</keyword>
<feature type="domain" description="ABC transmembrane type-1" evidence="8">
    <location>
        <begin position="196"/>
        <end position="386"/>
    </location>
</feature>
<gene>
    <name evidence="9" type="primary">oppC</name>
    <name evidence="9" type="ORF">L21SP3_01480</name>
</gene>
<dbReference type="KEGG" id="pbu:L21SP3_01480"/>
<name>A0A1Q2HQK6_9BACT</name>
<accession>A0A1Q2HQK6</accession>
<sequence length="401" mass="44064">MANESINQKRNWGKTFGQLTWEQFRKNRLNIVCLGFIILLFVIAVFAPFIANSKPYIAIIDGEMSFPLFAALDSSDYSVLFAAACCIGLIFKIKSNTKKYTPSVRGEIFLRQLIITAGIILAGVIFFKAVIPAYNSTVNYKQIVKESEENWAVFPPVPYSYAETRLEDKYQPPSKRHLLGTDDVGSDVLARLIHGSRISLSVGFVAVGISTTIGVLIGSVIGFFGGIVDFIGMRFIEIMMAIPAFFLILTIIAFFGKSLFNIMIIIGITSWTGNARFIRAEFLKLRKQDFVDAARALGLPTSSIIFKHILPNGVAPVLVNATFGIAGAIFIEAALSFLGFGIVPPKPSWGQMLSLGVNSSGEFIWWMTLFPGLAIIFTVMAYNLVGEGLRDAIDPKLRKAA</sequence>
<dbReference type="STRING" id="1940790.L21SP3_01480"/>
<organism evidence="9 10">
    <name type="scientific">Sedimentisphaera cyanobacteriorum</name>
    <dbReference type="NCBI Taxonomy" id="1940790"/>
    <lineage>
        <taxon>Bacteria</taxon>
        <taxon>Pseudomonadati</taxon>
        <taxon>Planctomycetota</taxon>
        <taxon>Phycisphaerae</taxon>
        <taxon>Sedimentisphaerales</taxon>
        <taxon>Sedimentisphaeraceae</taxon>
        <taxon>Sedimentisphaera</taxon>
    </lineage>
</organism>
<evidence type="ECO:0000256" key="7">
    <source>
        <dbReference type="RuleBase" id="RU363032"/>
    </source>
</evidence>
<keyword evidence="3" id="KW-1003">Cell membrane</keyword>
<comment type="subcellular location">
    <subcellularLocation>
        <location evidence="1 7">Cell membrane</location>
        <topology evidence="1 7">Multi-pass membrane protein</topology>
    </subcellularLocation>
</comment>
<dbReference type="Pfam" id="PF12911">
    <property type="entry name" value="OppC_N"/>
    <property type="match status" value="1"/>
</dbReference>
<feature type="transmembrane region" description="Helical" evidence="7">
    <location>
        <begin position="235"/>
        <end position="254"/>
    </location>
</feature>
<dbReference type="Pfam" id="PF00528">
    <property type="entry name" value="BPD_transp_1"/>
    <property type="match status" value="1"/>
</dbReference>
<evidence type="ECO:0000313" key="9">
    <source>
        <dbReference type="EMBL" id="AQQ09670.1"/>
    </source>
</evidence>
<dbReference type="PANTHER" id="PTHR43386">
    <property type="entry name" value="OLIGOPEPTIDE TRANSPORT SYSTEM PERMEASE PROTEIN APPC"/>
    <property type="match status" value="1"/>
</dbReference>
<keyword evidence="6 7" id="KW-0472">Membrane</keyword>
<keyword evidence="5 7" id="KW-1133">Transmembrane helix</keyword>
<evidence type="ECO:0000256" key="3">
    <source>
        <dbReference type="ARBA" id="ARBA00022475"/>
    </source>
</evidence>
<feature type="transmembrane region" description="Helical" evidence="7">
    <location>
        <begin position="260"/>
        <end position="278"/>
    </location>
</feature>
<dbReference type="CDD" id="cd06261">
    <property type="entry name" value="TM_PBP2"/>
    <property type="match status" value="1"/>
</dbReference>
<feature type="transmembrane region" description="Helical" evidence="7">
    <location>
        <begin position="77"/>
        <end position="93"/>
    </location>
</feature>
<evidence type="ECO:0000256" key="2">
    <source>
        <dbReference type="ARBA" id="ARBA00022448"/>
    </source>
</evidence>